<dbReference type="HAMAP" id="MF_00662">
    <property type="entry name" value="PS_decarb_PSD_B_type1"/>
    <property type="match status" value="1"/>
</dbReference>
<dbReference type="EMBL" id="FOEG01000002">
    <property type="protein sequence ID" value="SEO68210.1"/>
    <property type="molecule type" value="Genomic_DNA"/>
</dbReference>
<evidence type="ECO:0000256" key="8">
    <source>
        <dbReference type="ARBA" id="ARBA00023209"/>
    </source>
</evidence>
<comment type="function">
    <text evidence="12">Catalyzes the formation of phosphatidylethanolamine (PtdEtn) from phosphatidylserine (PtdSer).</text>
</comment>
<keyword evidence="9 12" id="KW-0456">Lyase</keyword>
<keyword evidence="3 12" id="KW-0444">Lipid biosynthesis</keyword>
<evidence type="ECO:0000256" key="1">
    <source>
        <dbReference type="ARBA" id="ARBA00005189"/>
    </source>
</evidence>
<keyword evidence="7 12" id="KW-0865">Zymogen</keyword>
<dbReference type="InterPro" id="IPR033178">
    <property type="entry name" value="PSD_type1_pro"/>
</dbReference>
<dbReference type="NCBIfam" id="TIGR00163">
    <property type="entry name" value="PS_decarb"/>
    <property type="match status" value="1"/>
</dbReference>
<feature type="active site" description="Schiff-base intermediate with substrate; via pyruvic acid; for decarboxylase activity" evidence="12">
    <location>
        <position position="261"/>
    </location>
</feature>
<feature type="active site" description="Charge relay system; for autoendoproteolytic cleavage activity" evidence="12">
    <location>
        <position position="261"/>
    </location>
</feature>
<feature type="active site" description="Charge relay system; for autoendoproteolytic cleavage activity" evidence="12">
    <location>
        <position position="101"/>
    </location>
</feature>
<feature type="site" description="Cleavage (non-hydrolytic); by autocatalysis" evidence="12">
    <location>
        <begin position="260"/>
        <end position="261"/>
    </location>
</feature>
<feature type="chain" id="PRO_5023218143" description="Phosphatidylserine decarboxylase alpha chain" evidence="12">
    <location>
        <begin position="261"/>
        <end position="297"/>
    </location>
</feature>
<dbReference type="PANTHER" id="PTHR10067">
    <property type="entry name" value="PHOSPHATIDYLSERINE DECARBOXYLASE"/>
    <property type="match status" value="1"/>
</dbReference>
<organism evidence="13 14">
    <name type="scientific">Aquisalimonas asiatica</name>
    <dbReference type="NCBI Taxonomy" id="406100"/>
    <lineage>
        <taxon>Bacteria</taxon>
        <taxon>Pseudomonadati</taxon>
        <taxon>Pseudomonadota</taxon>
        <taxon>Gammaproteobacteria</taxon>
        <taxon>Chromatiales</taxon>
        <taxon>Ectothiorhodospiraceae</taxon>
        <taxon>Aquisalimonas</taxon>
    </lineage>
</organism>
<evidence type="ECO:0000256" key="9">
    <source>
        <dbReference type="ARBA" id="ARBA00023239"/>
    </source>
</evidence>
<accession>A0A1H8RPA3</accession>
<keyword evidence="6 12" id="KW-0472">Membrane</keyword>
<feature type="chain" id="PRO_5023218144" description="Phosphatidylserine decarboxylase beta chain" evidence="12">
    <location>
        <begin position="1"/>
        <end position="260"/>
    </location>
</feature>
<dbReference type="GO" id="GO:0005886">
    <property type="term" value="C:plasma membrane"/>
    <property type="evidence" value="ECO:0007669"/>
    <property type="project" value="UniProtKB-SubCell"/>
</dbReference>
<evidence type="ECO:0000256" key="3">
    <source>
        <dbReference type="ARBA" id="ARBA00022516"/>
    </source>
</evidence>
<evidence type="ECO:0000313" key="13">
    <source>
        <dbReference type="EMBL" id="SEO68210.1"/>
    </source>
</evidence>
<evidence type="ECO:0000256" key="6">
    <source>
        <dbReference type="ARBA" id="ARBA00023136"/>
    </source>
</evidence>
<comment type="pathway">
    <text evidence="12">Phospholipid metabolism; phosphatidylethanolamine biosynthesis; phosphatidylethanolamine from CDP-diacylglycerol: step 2/2.</text>
</comment>
<keyword evidence="5 12" id="KW-0443">Lipid metabolism</keyword>
<comment type="subunit">
    <text evidence="12">Heterodimer of a large membrane-associated beta subunit and a small pyruvoyl-containing alpha subunit.</text>
</comment>
<keyword evidence="14" id="KW-1185">Reference proteome</keyword>
<evidence type="ECO:0000256" key="10">
    <source>
        <dbReference type="ARBA" id="ARBA00023264"/>
    </source>
</evidence>
<evidence type="ECO:0000256" key="11">
    <source>
        <dbReference type="ARBA" id="ARBA00023317"/>
    </source>
</evidence>
<comment type="subcellular location">
    <subcellularLocation>
        <location evidence="12">Cell membrane</location>
        <topology evidence="12">Peripheral membrane protein</topology>
    </subcellularLocation>
</comment>
<dbReference type="InterPro" id="IPR003817">
    <property type="entry name" value="PS_Dcarbxylase"/>
</dbReference>
<dbReference type="STRING" id="406100.SAMN04488052_102159"/>
<dbReference type="UniPathway" id="UPA00558">
    <property type="reaction ID" value="UER00616"/>
</dbReference>
<keyword evidence="10 12" id="KW-1208">Phospholipid metabolism</keyword>
<evidence type="ECO:0000313" key="14">
    <source>
        <dbReference type="Proteomes" id="UP000199657"/>
    </source>
</evidence>
<evidence type="ECO:0000256" key="5">
    <source>
        <dbReference type="ARBA" id="ARBA00023098"/>
    </source>
</evidence>
<evidence type="ECO:0000256" key="2">
    <source>
        <dbReference type="ARBA" id="ARBA00022475"/>
    </source>
</evidence>
<sequence length="297" mass="33038">MPERHLGGRPSLADRAKSLPLYPLPHHAVSRLVHRLTRVRAGWVRKPLTRLFIRHFGVDMSEALTPDAAAFPDFNSFFTRPLKPDARPMPAEEHAVCSPADGALSAMGRIEDDRLIQAKGQHYSLTDLLGGAPDRAAPFRHGSSATIYLSPRDYHRVHMPVTGTLREMVHVPGRLFSVGRHTVKSVPGLFARNERVACLFDTALGPMAMVLVGAINVASIETVWAGEVTPPRGRRVRSWRYDEQPTRLERGAEMGRFNMGSTVIVLFPRDTVHWDTALTADAPLRVRQAIAWQNRSG</sequence>
<feature type="active site" description="Charge relay system; for autoendoproteolytic cleavage activity" evidence="12">
    <location>
        <position position="158"/>
    </location>
</feature>
<evidence type="ECO:0000256" key="7">
    <source>
        <dbReference type="ARBA" id="ARBA00023145"/>
    </source>
</evidence>
<keyword evidence="2 12" id="KW-1003">Cell membrane</keyword>
<dbReference type="Proteomes" id="UP000199657">
    <property type="component" value="Unassembled WGS sequence"/>
</dbReference>
<dbReference type="GO" id="GO:0004609">
    <property type="term" value="F:phosphatidylserine decarboxylase activity"/>
    <property type="evidence" value="ECO:0007669"/>
    <property type="project" value="UniProtKB-UniRule"/>
</dbReference>
<dbReference type="Pfam" id="PF02666">
    <property type="entry name" value="PS_Dcarbxylase"/>
    <property type="match status" value="1"/>
</dbReference>
<dbReference type="GO" id="GO:0006646">
    <property type="term" value="P:phosphatidylethanolamine biosynthetic process"/>
    <property type="evidence" value="ECO:0007669"/>
    <property type="project" value="UniProtKB-UniRule"/>
</dbReference>
<comment type="catalytic activity">
    <reaction evidence="12">
        <text>a 1,2-diacyl-sn-glycero-3-phospho-L-serine + H(+) = a 1,2-diacyl-sn-glycero-3-phosphoethanolamine + CO2</text>
        <dbReference type="Rhea" id="RHEA:20828"/>
        <dbReference type="ChEBI" id="CHEBI:15378"/>
        <dbReference type="ChEBI" id="CHEBI:16526"/>
        <dbReference type="ChEBI" id="CHEBI:57262"/>
        <dbReference type="ChEBI" id="CHEBI:64612"/>
        <dbReference type="EC" id="4.1.1.65"/>
    </reaction>
</comment>
<evidence type="ECO:0000256" key="12">
    <source>
        <dbReference type="HAMAP-Rule" id="MF_00662"/>
    </source>
</evidence>
<protein>
    <recommendedName>
        <fullName evidence="12">Phosphatidylserine decarboxylase proenzyme</fullName>
        <ecNumber evidence="12">4.1.1.65</ecNumber>
    </recommendedName>
    <component>
        <recommendedName>
            <fullName evidence="12">Phosphatidylserine decarboxylase alpha chain</fullName>
        </recommendedName>
    </component>
    <component>
        <recommendedName>
            <fullName evidence="12">Phosphatidylserine decarboxylase beta chain</fullName>
        </recommendedName>
    </component>
</protein>
<comment type="cofactor">
    <cofactor evidence="12">
        <name>pyruvate</name>
        <dbReference type="ChEBI" id="CHEBI:15361"/>
    </cofactor>
    <text evidence="12">Binds 1 pyruvoyl group covalently per subunit.</text>
</comment>
<gene>
    <name evidence="12" type="primary">psd</name>
    <name evidence="13" type="ORF">SAMN04488052_102159</name>
</gene>
<dbReference type="InterPro" id="IPR033177">
    <property type="entry name" value="PSD-B"/>
</dbReference>
<keyword evidence="8 12" id="KW-0594">Phospholipid biosynthesis</keyword>
<comment type="pathway">
    <text evidence="1">Lipid metabolism.</text>
</comment>
<name>A0A1H8RPA3_9GAMM</name>
<reference evidence="13 14" key="1">
    <citation type="submission" date="2016-10" db="EMBL/GenBank/DDBJ databases">
        <authorList>
            <person name="de Groot N.N."/>
        </authorList>
    </citation>
    <scope>NUCLEOTIDE SEQUENCE [LARGE SCALE GENOMIC DNA]</scope>
    <source>
        <strain evidence="13 14">CGMCC 1.6291</strain>
    </source>
</reference>
<comment type="PTM">
    <text evidence="12">Is synthesized initially as an inactive proenzyme. Formation of the active enzyme involves a self-maturation process in which the active site pyruvoyl group is generated from an internal serine residue via an autocatalytic post-translational modification. Two non-identical subunits are generated from the proenzyme in this reaction, and the pyruvate is formed at the N-terminus of the alpha chain, which is derived from the carboxyl end of the proenzyme. The autoendoproteolytic cleavage occurs by a canonical serine protease mechanism, in which the side chain hydroxyl group of the serine supplies its oxygen atom to form the C-terminus of the beta chain, while the remainder of the serine residue undergoes an oxidative deamination to produce ammonia and the pyruvoyl prosthetic group on the alpha chain. During this reaction, the Ser that is part of the protease active site of the proenzyme becomes the pyruvoyl prosthetic group, which constitutes an essential element of the active site of the mature decarboxylase.</text>
</comment>
<keyword evidence="11 12" id="KW-0670">Pyruvate</keyword>
<dbReference type="AlphaFoldDB" id="A0A1H8RPA3"/>
<dbReference type="EC" id="4.1.1.65" evidence="12"/>
<dbReference type="PANTHER" id="PTHR10067:SF6">
    <property type="entry name" value="PHOSPHATIDYLSERINE DECARBOXYLASE PROENZYME, MITOCHONDRIAL"/>
    <property type="match status" value="1"/>
</dbReference>
<evidence type="ECO:0000256" key="4">
    <source>
        <dbReference type="ARBA" id="ARBA00022793"/>
    </source>
</evidence>
<proteinExistence type="inferred from homology"/>
<feature type="modified residue" description="Pyruvic acid (Ser); by autocatalysis" evidence="12">
    <location>
        <position position="261"/>
    </location>
</feature>
<comment type="similarity">
    <text evidence="12">Belongs to the phosphatidylserine decarboxylase family. PSD-B subfamily. Prokaryotic type I sub-subfamily.</text>
</comment>
<keyword evidence="4 12" id="KW-0210">Decarboxylase</keyword>